<reference evidence="1" key="1">
    <citation type="submission" date="2020-07" db="EMBL/GenBank/DDBJ databases">
        <title>Multicomponent nature underlies the extraordinary mechanical properties of spider dragline silk.</title>
        <authorList>
            <person name="Kono N."/>
            <person name="Nakamura H."/>
            <person name="Mori M."/>
            <person name="Yoshida Y."/>
            <person name="Ohtoshi R."/>
            <person name="Malay A.D."/>
            <person name="Moran D.A.P."/>
            <person name="Tomita M."/>
            <person name="Numata K."/>
            <person name="Arakawa K."/>
        </authorList>
    </citation>
    <scope>NUCLEOTIDE SEQUENCE</scope>
</reference>
<protein>
    <submittedName>
        <fullName evidence="1">Uncharacterized protein</fullName>
    </submittedName>
</protein>
<dbReference type="AlphaFoldDB" id="A0A8X6LBA0"/>
<evidence type="ECO:0000313" key="1">
    <source>
        <dbReference type="EMBL" id="GFR04481.1"/>
    </source>
</evidence>
<dbReference type="Proteomes" id="UP000887116">
    <property type="component" value="Unassembled WGS sequence"/>
</dbReference>
<accession>A0A8X6LBA0</accession>
<dbReference type="EMBL" id="BMAO01035586">
    <property type="protein sequence ID" value="GFR04481.1"/>
    <property type="molecule type" value="Genomic_DNA"/>
</dbReference>
<name>A0A8X6LBA0_TRICU</name>
<gene>
    <name evidence="1" type="ORF">TNCT_349361</name>
</gene>
<proteinExistence type="predicted"/>
<keyword evidence="2" id="KW-1185">Reference proteome</keyword>
<sequence length="92" mass="10823">MVWHDVFIDHNYCLAFPDSSMSHLNRQRLIRPREQQYSKLPEGVLYIAKYNSVGRRLAGRLVTDLGLVQPETLFERRLSSVPHWCGEKLILR</sequence>
<evidence type="ECO:0000313" key="2">
    <source>
        <dbReference type="Proteomes" id="UP000887116"/>
    </source>
</evidence>
<organism evidence="1 2">
    <name type="scientific">Trichonephila clavata</name>
    <name type="common">Joro spider</name>
    <name type="synonym">Nephila clavata</name>
    <dbReference type="NCBI Taxonomy" id="2740835"/>
    <lineage>
        <taxon>Eukaryota</taxon>
        <taxon>Metazoa</taxon>
        <taxon>Ecdysozoa</taxon>
        <taxon>Arthropoda</taxon>
        <taxon>Chelicerata</taxon>
        <taxon>Arachnida</taxon>
        <taxon>Araneae</taxon>
        <taxon>Araneomorphae</taxon>
        <taxon>Entelegynae</taxon>
        <taxon>Araneoidea</taxon>
        <taxon>Nephilidae</taxon>
        <taxon>Trichonephila</taxon>
    </lineage>
</organism>
<comment type="caution">
    <text evidence="1">The sequence shown here is derived from an EMBL/GenBank/DDBJ whole genome shotgun (WGS) entry which is preliminary data.</text>
</comment>